<dbReference type="InterPro" id="IPR011333">
    <property type="entry name" value="SKP1/BTB/POZ_sf"/>
</dbReference>
<accession>A0A8X6YS87</accession>
<dbReference type="Proteomes" id="UP000886998">
    <property type="component" value="Unassembled WGS sequence"/>
</dbReference>
<organism evidence="2 3">
    <name type="scientific">Trichonephila inaurata madagascariensis</name>
    <dbReference type="NCBI Taxonomy" id="2747483"/>
    <lineage>
        <taxon>Eukaryota</taxon>
        <taxon>Metazoa</taxon>
        <taxon>Ecdysozoa</taxon>
        <taxon>Arthropoda</taxon>
        <taxon>Chelicerata</taxon>
        <taxon>Arachnida</taxon>
        <taxon>Araneae</taxon>
        <taxon>Araneomorphae</taxon>
        <taxon>Entelegynae</taxon>
        <taxon>Araneoidea</taxon>
        <taxon>Nephilidae</taxon>
        <taxon>Trichonephila</taxon>
        <taxon>Trichonephila inaurata</taxon>
    </lineage>
</organism>
<comment type="caution">
    <text evidence="2">The sequence shown here is derived from an EMBL/GenBank/DDBJ whole genome shotgun (WGS) entry which is preliminary data.</text>
</comment>
<dbReference type="SMART" id="SM00225">
    <property type="entry name" value="BTB"/>
    <property type="match status" value="1"/>
</dbReference>
<dbReference type="OrthoDB" id="6434269at2759"/>
<dbReference type="EMBL" id="BMAV01022277">
    <property type="protein sequence ID" value="GFY77022.1"/>
    <property type="molecule type" value="Genomic_DNA"/>
</dbReference>
<sequence length="121" mass="14177">MLDLKEDFHCLYAEGILRDVKLRTTTQTFHAHKNILYVRSPVFRAMFTTDIKEKVQECVDITDLEDATVRRMLLYMYTNALEDFQWESALKLYAAADKYKIFALKASVVLFEVQPVSEYPV</sequence>
<name>A0A8X6YS87_9ARAC</name>
<feature type="domain" description="BTB" evidence="1">
    <location>
        <begin position="18"/>
        <end position="85"/>
    </location>
</feature>
<evidence type="ECO:0000313" key="3">
    <source>
        <dbReference type="Proteomes" id="UP000886998"/>
    </source>
</evidence>
<dbReference type="Gene3D" id="3.30.710.10">
    <property type="entry name" value="Potassium Channel Kv1.1, Chain A"/>
    <property type="match status" value="1"/>
</dbReference>
<proteinExistence type="predicted"/>
<protein>
    <recommendedName>
        <fullName evidence="1">BTB domain-containing protein</fullName>
    </recommendedName>
</protein>
<evidence type="ECO:0000313" key="2">
    <source>
        <dbReference type="EMBL" id="GFY77022.1"/>
    </source>
</evidence>
<dbReference type="Pfam" id="PF00651">
    <property type="entry name" value="BTB"/>
    <property type="match status" value="1"/>
</dbReference>
<dbReference type="SUPFAM" id="SSF54695">
    <property type="entry name" value="POZ domain"/>
    <property type="match status" value="1"/>
</dbReference>
<dbReference type="PROSITE" id="PS50097">
    <property type="entry name" value="BTB"/>
    <property type="match status" value="1"/>
</dbReference>
<keyword evidence="3" id="KW-1185">Reference proteome</keyword>
<reference evidence="2" key="1">
    <citation type="submission" date="2020-08" db="EMBL/GenBank/DDBJ databases">
        <title>Multicomponent nature underlies the extraordinary mechanical properties of spider dragline silk.</title>
        <authorList>
            <person name="Kono N."/>
            <person name="Nakamura H."/>
            <person name="Mori M."/>
            <person name="Yoshida Y."/>
            <person name="Ohtoshi R."/>
            <person name="Malay A.D."/>
            <person name="Moran D.A.P."/>
            <person name="Tomita M."/>
            <person name="Numata K."/>
            <person name="Arakawa K."/>
        </authorList>
    </citation>
    <scope>NUCLEOTIDE SEQUENCE</scope>
</reference>
<dbReference type="PANTHER" id="PTHR24413">
    <property type="entry name" value="SPECKLE-TYPE POZ PROTEIN"/>
    <property type="match status" value="1"/>
</dbReference>
<dbReference type="CDD" id="cd18186">
    <property type="entry name" value="BTB_POZ_ZBTB_KLHL-like"/>
    <property type="match status" value="1"/>
</dbReference>
<dbReference type="InterPro" id="IPR000210">
    <property type="entry name" value="BTB/POZ_dom"/>
</dbReference>
<dbReference type="AlphaFoldDB" id="A0A8X6YS87"/>
<evidence type="ECO:0000259" key="1">
    <source>
        <dbReference type="PROSITE" id="PS50097"/>
    </source>
</evidence>
<gene>
    <name evidence="2" type="ORF">TNIN_57851</name>
</gene>